<dbReference type="PROSITE" id="PS01359">
    <property type="entry name" value="ZF_PHD_1"/>
    <property type="match status" value="1"/>
</dbReference>
<dbReference type="FunCoup" id="A0A2R6PEV0">
    <property type="interactions" value="3266"/>
</dbReference>
<dbReference type="Pfam" id="PF16135">
    <property type="entry name" value="TDBD"/>
    <property type="match status" value="2"/>
</dbReference>
<comment type="caution">
    <text evidence="10">The sequence shown here is derived from an EMBL/GenBank/DDBJ whole genome shotgun (WGS) entry which is preliminary data.</text>
</comment>
<dbReference type="OrthoDB" id="1903104at2759"/>
<feature type="region of interest" description="Disordered" evidence="7">
    <location>
        <begin position="39"/>
        <end position="75"/>
    </location>
</feature>
<dbReference type="EMBL" id="NKQK01000026">
    <property type="protein sequence ID" value="PSR89914.1"/>
    <property type="molecule type" value="Genomic_DNA"/>
</dbReference>
<evidence type="ECO:0000256" key="1">
    <source>
        <dbReference type="ARBA" id="ARBA00004123"/>
    </source>
</evidence>
<dbReference type="GO" id="GO:0016747">
    <property type="term" value="F:acyltransferase activity, transferring groups other than amino-acyl groups"/>
    <property type="evidence" value="ECO:0007669"/>
    <property type="project" value="InterPro"/>
</dbReference>
<dbReference type="STRING" id="1590841.A0A2R6PEV0"/>
<dbReference type="InterPro" id="IPR001965">
    <property type="entry name" value="Znf_PHD"/>
</dbReference>
<evidence type="ECO:0000256" key="7">
    <source>
        <dbReference type="SAM" id="MobiDB-lite"/>
    </source>
</evidence>
<dbReference type="InterPro" id="IPR013083">
    <property type="entry name" value="Znf_RING/FYVE/PHD"/>
</dbReference>
<reference evidence="10 11" key="1">
    <citation type="submission" date="2017-07" db="EMBL/GenBank/DDBJ databases">
        <title>An improved, manually edited Actinidia chinensis var. chinensis (kiwifruit) genome highlights the challenges associated with draft genomes and gene prediction in plants.</title>
        <authorList>
            <person name="Pilkington S."/>
            <person name="Crowhurst R."/>
            <person name="Hilario E."/>
            <person name="Nardozza S."/>
            <person name="Fraser L."/>
            <person name="Peng Y."/>
            <person name="Gunaseelan K."/>
            <person name="Simpson R."/>
            <person name="Tahir J."/>
            <person name="Deroles S."/>
            <person name="Templeton K."/>
            <person name="Luo Z."/>
            <person name="Davy M."/>
            <person name="Cheng C."/>
            <person name="Mcneilage M."/>
            <person name="Scaglione D."/>
            <person name="Liu Y."/>
            <person name="Zhang Q."/>
            <person name="Datson P."/>
            <person name="De Silva N."/>
            <person name="Gardiner S."/>
            <person name="Bassett H."/>
            <person name="Chagne D."/>
            <person name="Mccallum J."/>
            <person name="Dzierzon H."/>
            <person name="Deng C."/>
            <person name="Wang Y.-Y."/>
            <person name="Barron N."/>
            <person name="Manako K."/>
            <person name="Bowen J."/>
            <person name="Foster T."/>
            <person name="Erridge Z."/>
            <person name="Tiffin H."/>
            <person name="Waite C."/>
            <person name="Davies K."/>
            <person name="Grierson E."/>
            <person name="Laing W."/>
            <person name="Kirk R."/>
            <person name="Chen X."/>
            <person name="Wood M."/>
            <person name="Montefiori M."/>
            <person name="Brummell D."/>
            <person name="Schwinn K."/>
            <person name="Catanach A."/>
            <person name="Fullerton C."/>
            <person name="Li D."/>
            <person name="Meiyalaghan S."/>
            <person name="Nieuwenhuizen N."/>
            <person name="Read N."/>
            <person name="Prakash R."/>
            <person name="Hunter D."/>
            <person name="Zhang H."/>
            <person name="Mckenzie M."/>
            <person name="Knabel M."/>
            <person name="Harris A."/>
            <person name="Allan A."/>
            <person name="Chen A."/>
            <person name="Janssen B."/>
            <person name="Plunkett B."/>
            <person name="Dwamena C."/>
            <person name="Voogd C."/>
            <person name="Leif D."/>
            <person name="Lafferty D."/>
            <person name="Souleyre E."/>
            <person name="Varkonyi-Gasic E."/>
            <person name="Gambi F."/>
            <person name="Hanley J."/>
            <person name="Yao J.-L."/>
            <person name="Cheung J."/>
            <person name="David K."/>
            <person name="Warren B."/>
            <person name="Marsh K."/>
            <person name="Snowden K."/>
            <person name="Lin-Wang K."/>
            <person name="Brian L."/>
            <person name="Martinez-Sanchez M."/>
            <person name="Wang M."/>
            <person name="Ileperuma N."/>
            <person name="Macnee N."/>
            <person name="Campin R."/>
            <person name="Mcatee P."/>
            <person name="Drummond R."/>
            <person name="Espley R."/>
            <person name="Ireland H."/>
            <person name="Wu R."/>
            <person name="Atkinson R."/>
            <person name="Karunairetnam S."/>
            <person name="Bulley S."/>
            <person name="Chunkath S."/>
            <person name="Hanley Z."/>
            <person name="Storey R."/>
            <person name="Thrimawithana A."/>
            <person name="Thomson S."/>
            <person name="David C."/>
            <person name="Testolin R."/>
        </authorList>
    </citation>
    <scope>NUCLEOTIDE SEQUENCE [LARGE SCALE GENOMIC DNA]</scope>
    <source>
        <strain evidence="11">cv. Red5</strain>
        <tissue evidence="10">Young leaf</tissue>
    </source>
</reference>
<organism evidence="10 11">
    <name type="scientific">Actinidia chinensis var. chinensis</name>
    <name type="common">Chinese soft-hair kiwi</name>
    <dbReference type="NCBI Taxonomy" id="1590841"/>
    <lineage>
        <taxon>Eukaryota</taxon>
        <taxon>Viridiplantae</taxon>
        <taxon>Streptophyta</taxon>
        <taxon>Embryophyta</taxon>
        <taxon>Tracheophyta</taxon>
        <taxon>Spermatophyta</taxon>
        <taxon>Magnoliopsida</taxon>
        <taxon>eudicotyledons</taxon>
        <taxon>Gunneridae</taxon>
        <taxon>Pentapetalae</taxon>
        <taxon>asterids</taxon>
        <taxon>Ericales</taxon>
        <taxon>Actinidiaceae</taxon>
        <taxon>Actinidia</taxon>
    </lineage>
</organism>
<dbReference type="GO" id="GO:0042393">
    <property type="term" value="F:histone binding"/>
    <property type="evidence" value="ECO:0007669"/>
    <property type="project" value="TreeGrafter"/>
</dbReference>
<sequence>MANGTDTEEYVVLSRVRPGLKREFAFALKSQAEYAGSIGRTRAKRSQNGTSGNEVLNYSSNKRLKTSESKNVKNDAEKPSVYCQLMTDFEKSVNGDTLKGETVSGVVRDGFQRGISVSEEEPKSDVVDLISDDEQKSVLVESDLKVVEPMCIESIEVEDQSLECKSDKSSFNVGANKDESESEPPCKGGPPMGPALKLNAEPGDGVVEKDFYKKPMKRVTRSSVKVMVEPLERLAIEDVKTKEGSESDGARKFELKMSKKIELKRSPTKLKELLETGFLEGFPVRYLRGLKARGPSDTGLEGIIKGSGILCSCDMCRGTQVVTPNQFELHAGSSNKRPPEYIYLENGNTLRDVLNACRHAPLESLEGSIRNAIGCPLENKLNNRNVIDFSLENKLTLCLNCKGSILEADTGRTMLLCNSCMILKESQSSPAPSSDNNDRSPMPTSIPKSSGSVFSSSSRSKTQGRITRKDLRMHKLVFQNDVLPDGTELAYYARGQKCVQGYKKGFGIFCLCCQSEVSPSQFEAHAGWASRRKPYLHIYTSNGMSLHELSIELSKMWKVSTEENDDLCSICADGGDLLCCDNCPRAFHKDCVSLPSIPSGTWYCKYCLNMFQKEKFVERNANALAAGRIAGVDPLEQITKRCIRVVKTAEADVGGCALCRSHGFSKSGFGPQTVILCDQCEKEYHIGCLKEHEMDDLKELPEEKWFCCIDCNRIHSALQKLVGNGEEKLDESLLNVIKKKLEEKGSENSADLDIRWRLLSGKIASESDGTNLLLSTAVDIFHDRFDPIADSNNGRVDLIPSMVLGKSMRDQEFGGMYCAILSVNSKIVCAGIIRFFGEKVAELPLVATSTDYQGQGYFQVLFSCIENLLGFLKVRNLVLPAADEAESLWTNKFGFKKIPEDELMKYRKDYPMMVFQGTSMLHKSLVQS</sequence>
<evidence type="ECO:0000256" key="2">
    <source>
        <dbReference type="ARBA" id="ARBA00022723"/>
    </source>
</evidence>
<dbReference type="PROSITE" id="PS50016">
    <property type="entry name" value="ZF_PHD_2"/>
    <property type="match status" value="1"/>
</dbReference>
<feature type="region of interest" description="Disordered" evidence="7">
    <location>
        <begin position="427"/>
        <end position="466"/>
    </location>
</feature>
<dbReference type="GO" id="GO:0008270">
    <property type="term" value="F:zinc ion binding"/>
    <property type="evidence" value="ECO:0007669"/>
    <property type="project" value="UniProtKB-KW"/>
</dbReference>
<dbReference type="Gramene" id="PSR89914">
    <property type="protein sequence ID" value="PSR89914"/>
    <property type="gene ID" value="CEY00_Acc30109"/>
</dbReference>
<accession>A0A2R6PEV0</accession>
<dbReference type="InterPro" id="IPR019786">
    <property type="entry name" value="Zinc_finger_PHD-type_CS"/>
</dbReference>
<evidence type="ECO:0000313" key="11">
    <source>
        <dbReference type="Proteomes" id="UP000241394"/>
    </source>
</evidence>
<feature type="compositionally biased region" description="Polar residues" evidence="7">
    <location>
        <begin position="46"/>
        <end position="61"/>
    </location>
</feature>
<dbReference type="PROSITE" id="PS51186">
    <property type="entry name" value="GNAT"/>
    <property type="match status" value="1"/>
</dbReference>
<name>A0A2R6PEV0_ACTCC</name>
<feature type="region of interest" description="Disordered" evidence="7">
    <location>
        <begin position="168"/>
        <end position="193"/>
    </location>
</feature>
<feature type="compositionally biased region" description="Basic and acidic residues" evidence="7">
    <location>
        <begin position="65"/>
        <end position="75"/>
    </location>
</feature>
<dbReference type="SMART" id="SM00249">
    <property type="entry name" value="PHD"/>
    <property type="match status" value="2"/>
</dbReference>
<dbReference type="FunFam" id="3.30.40.10:FF:000494">
    <property type="entry name" value="Acyl-CoA N-acyltransferase with RING/FYVE/PHD-type zinc finger domain"/>
    <property type="match status" value="1"/>
</dbReference>
<dbReference type="SUPFAM" id="SSF57903">
    <property type="entry name" value="FYVE/PHD zinc finger"/>
    <property type="match status" value="2"/>
</dbReference>
<dbReference type="Proteomes" id="UP000241394">
    <property type="component" value="Chromosome LG26"/>
</dbReference>
<dbReference type="InterPro" id="IPR019787">
    <property type="entry name" value="Znf_PHD-finger"/>
</dbReference>
<dbReference type="Pfam" id="PF23209">
    <property type="entry name" value="IDM1_C"/>
    <property type="match status" value="1"/>
</dbReference>
<keyword evidence="4" id="KW-0862">Zinc</keyword>
<evidence type="ECO:0000256" key="5">
    <source>
        <dbReference type="ARBA" id="ARBA00023242"/>
    </source>
</evidence>
<dbReference type="OMA" id="CENMFAK"/>
<evidence type="ECO:0000256" key="3">
    <source>
        <dbReference type="ARBA" id="ARBA00022771"/>
    </source>
</evidence>
<dbReference type="GO" id="GO:0003682">
    <property type="term" value="F:chromatin binding"/>
    <property type="evidence" value="ECO:0007669"/>
    <property type="project" value="TreeGrafter"/>
</dbReference>
<evidence type="ECO:0000256" key="4">
    <source>
        <dbReference type="ARBA" id="ARBA00022833"/>
    </source>
</evidence>
<dbReference type="InterPro" id="IPR000182">
    <property type="entry name" value="GNAT_dom"/>
</dbReference>
<feature type="compositionally biased region" description="Low complexity" evidence="7">
    <location>
        <begin position="445"/>
        <end position="460"/>
    </location>
</feature>
<dbReference type="Pfam" id="PF00628">
    <property type="entry name" value="PHD"/>
    <property type="match status" value="1"/>
</dbReference>
<dbReference type="GO" id="GO:0000977">
    <property type="term" value="F:RNA polymerase II transcription regulatory region sequence-specific DNA binding"/>
    <property type="evidence" value="ECO:0007669"/>
    <property type="project" value="TreeGrafter"/>
</dbReference>
<keyword evidence="3 6" id="KW-0863">Zinc-finger</keyword>
<dbReference type="AlphaFoldDB" id="A0A2R6PEV0"/>
<dbReference type="InterPro" id="IPR056511">
    <property type="entry name" value="IDM1_C"/>
</dbReference>
<evidence type="ECO:0000256" key="6">
    <source>
        <dbReference type="PROSITE-ProRule" id="PRU00146"/>
    </source>
</evidence>
<feature type="domain" description="N-acetyltransferase" evidence="9">
    <location>
        <begin position="775"/>
        <end position="917"/>
    </location>
</feature>
<reference evidence="11" key="2">
    <citation type="journal article" date="2018" name="BMC Genomics">
        <title>A manually annotated Actinidia chinensis var. chinensis (kiwifruit) genome highlights the challenges associated with draft genomes and gene prediction in plants.</title>
        <authorList>
            <person name="Pilkington S.M."/>
            <person name="Crowhurst R."/>
            <person name="Hilario E."/>
            <person name="Nardozza S."/>
            <person name="Fraser L."/>
            <person name="Peng Y."/>
            <person name="Gunaseelan K."/>
            <person name="Simpson R."/>
            <person name="Tahir J."/>
            <person name="Deroles S.C."/>
            <person name="Templeton K."/>
            <person name="Luo Z."/>
            <person name="Davy M."/>
            <person name="Cheng C."/>
            <person name="McNeilage M."/>
            <person name="Scaglione D."/>
            <person name="Liu Y."/>
            <person name="Zhang Q."/>
            <person name="Datson P."/>
            <person name="De Silva N."/>
            <person name="Gardiner S.E."/>
            <person name="Bassett H."/>
            <person name="Chagne D."/>
            <person name="McCallum J."/>
            <person name="Dzierzon H."/>
            <person name="Deng C."/>
            <person name="Wang Y.Y."/>
            <person name="Barron L."/>
            <person name="Manako K."/>
            <person name="Bowen J."/>
            <person name="Foster T.M."/>
            <person name="Erridge Z.A."/>
            <person name="Tiffin H."/>
            <person name="Waite C.N."/>
            <person name="Davies K.M."/>
            <person name="Grierson E.P."/>
            <person name="Laing W.A."/>
            <person name="Kirk R."/>
            <person name="Chen X."/>
            <person name="Wood M."/>
            <person name="Montefiori M."/>
            <person name="Brummell D.A."/>
            <person name="Schwinn K.E."/>
            <person name="Catanach A."/>
            <person name="Fullerton C."/>
            <person name="Li D."/>
            <person name="Meiyalaghan S."/>
            <person name="Nieuwenhuizen N."/>
            <person name="Read N."/>
            <person name="Prakash R."/>
            <person name="Hunter D."/>
            <person name="Zhang H."/>
            <person name="McKenzie M."/>
            <person name="Knabel M."/>
            <person name="Harris A."/>
            <person name="Allan A.C."/>
            <person name="Gleave A."/>
            <person name="Chen A."/>
            <person name="Janssen B.J."/>
            <person name="Plunkett B."/>
            <person name="Ampomah-Dwamena C."/>
            <person name="Voogd C."/>
            <person name="Leif D."/>
            <person name="Lafferty D."/>
            <person name="Souleyre E.J.F."/>
            <person name="Varkonyi-Gasic E."/>
            <person name="Gambi F."/>
            <person name="Hanley J."/>
            <person name="Yao J.L."/>
            <person name="Cheung J."/>
            <person name="David K.M."/>
            <person name="Warren B."/>
            <person name="Marsh K."/>
            <person name="Snowden K.C."/>
            <person name="Lin-Wang K."/>
            <person name="Brian L."/>
            <person name="Martinez-Sanchez M."/>
            <person name="Wang M."/>
            <person name="Ileperuma N."/>
            <person name="Macnee N."/>
            <person name="Campin R."/>
            <person name="McAtee P."/>
            <person name="Drummond R.S.M."/>
            <person name="Espley R.V."/>
            <person name="Ireland H.S."/>
            <person name="Wu R."/>
            <person name="Atkinson R.G."/>
            <person name="Karunairetnam S."/>
            <person name="Bulley S."/>
            <person name="Chunkath S."/>
            <person name="Hanley Z."/>
            <person name="Storey R."/>
            <person name="Thrimawithana A.H."/>
            <person name="Thomson S."/>
            <person name="David C."/>
            <person name="Testolin R."/>
            <person name="Huang H."/>
            <person name="Hellens R.P."/>
            <person name="Schaffer R.J."/>
        </authorList>
    </citation>
    <scope>NUCLEOTIDE SEQUENCE [LARGE SCALE GENOMIC DNA]</scope>
    <source>
        <strain evidence="11">cv. Red5</strain>
    </source>
</reference>
<dbReference type="InParanoid" id="A0A2R6PEV0"/>
<dbReference type="GO" id="GO:0005634">
    <property type="term" value="C:nucleus"/>
    <property type="evidence" value="ECO:0007669"/>
    <property type="project" value="UniProtKB-SubCell"/>
</dbReference>
<comment type="subcellular location">
    <subcellularLocation>
        <location evidence="1">Nucleus</location>
    </subcellularLocation>
</comment>
<feature type="domain" description="PHD-type" evidence="8">
    <location>
        <begin position="565"/>
        <end position="610"/>
    </location>
</feature>
<dbReference type="SUPFAM" id="SSF55729">
    <property type="entry name" value="Acyl-CoA N-acyltransferases (Nat)"/>
    <property type="match status" value="1"/>
</dbReference>
<evidence type="ECO:0000313" key="10">
    <source>
        <dbReference type="EMBL" id="PSR89914.1"/>
    </source>
</evidence>
<dbReference type="PANTHER" id="PTHR47025:SF2">
    <property type="entry name" value="AUTOIMMUNE REGULATOR"/>
    <property type="match status" value="1"/>
</dbReference>
<dbReference type="InterPro" id="IPR032308">
    <property type="entry name" value="TDBD"/>
</dbReference>
<dbReference type="GO" id="GO:0045944">
    <property type="term" value="P:positive regulation of transcription by RNA polymerase II"/>
    <property type="evidence" value="ECO:0007669"/>
    <property type="project" value="TreeGrafter"/>
</dbReference>
<evidence type="ECO:0000259" key="9">
    <source>
        <dbReference type="PROSITE" id="PS51186"/>
    </source>
</evidence>
<keyword evidence="11" id="KW-1185">Reference proteome</keyword>
<keyword evidence="2" id="KW-0479">Metal-binding</keyword>
<proteinExistence type="predicted"/>
<evidence type="ECO:0000259" key="8">
    <source>
        <dbReference type="PROSITE" id="PS50016"/>
    </source>
</evidence>
<protein>
    <submittedName>
        <fullName evidence="10">Increased DNA methylation like</fullName>
    </submittedName>
</protein>
<dbReference type="Gene3D" id="3.40.630.30">
    <property type="match status" value="1"/>
</dbReference>
<dbReference type="InterPro" id="IPR011011">
    <property type="entry name" value="Znf_FYVE_PHD"/>
</dbReference>
<dbReference type="InterPro" id="IPR016181">
    <property type="entry name" value="Acyl_CoA_acyltransferase"/>
</dbReference>
<dbReference type="Gene3D" id="3.30.40.10">
    <property type="entry name" value="Zinc/RING finger domain, C3HC4 (zinc finger)"/>
    <property type="match status" value="2"/>
</dbReference>
<keyword evidence="5" id="KW-0539">Nucleus</keyword>
<dbReference type="PANTHER" id="PTHR47025">
    <property type="entry name" value="AUTOIMMUNE REGULATOR"/>
    <property type="match status" value="1"/>
</dbReference>
<dbReference type="CDD" id="cd15539">
    <property type="entry name" value="PHD1_AIRE"/>
    <property type="match status" value="1"/>
</dbReference>
<gene>
    <name evidence="10" type="ORF">CEY00_Acc30109</name>
</gene>